<evidence type="ECO:0008006" key="3">
    <source>
        <dbReference type="Google" id="ProtNLM"/>
    </source>
</evidence>
<reference evidence="2" key="1">
    <citation type="journal article" date="2019" name="Int. J. Syst. Evol. Microbiol.">
        <title>The Global Catalogue of Microorganisms (GCM) 10K type strain sequencing project: providing services to taxonomists for standard genome sequencing and annotation.</title>
        <authorList>
            <consortium name="The Broad Institute Genomics Platform"/>
            <consortium name="The Broad Institute Genome Sequencing Center for Infectious Disease"/>
            <person name="Wu L."/>
            <person name="Ma J."/>
        </authorList>
    </citation>
    <scope>NUCLEOTIDE SEQUENCE [LARGE SCALE GENOMIC DNA]</scope>
    <source>
        <strain evidence="2">JCM 17924</strain>
    </source>
</reference>
<dbReference type="EMBL" id="BAABHA010000010">
    <property type="protein sequence ID" value="GAA4385284.1"/>
    <property type="molecule type" value="Genomic_DNA"/>
</dbReference>
<dbReference type="Proteomes" id="UP001500454">
    <property type="component" value="Unassembled WGS sequence"/>
</dbReference>
<name>A0ABP8J593_9BACT</name>
<sequence length="171" mass="19933">MLLLALTGIILVWRRQQILWTEFAELQGRDYLDRKYAEFGRVGSMDIVFQDPNTVDADNNFSSEYVVGINYSWSKQRYEHLVGVFDLDPRKEAAFVQAAAAHYQSDSTLLVVMSAMGDSTDVMVDRKTNPAKLDDLPPEFFEYMMWRRERVIFSNGTLKTRLLEEMNQHMF</sequence>
<evidence type="ECO:0000313" key="1">
    <source>
        <dbReference type="EMBL" id="GAA4385284.1"/>
    </source>
</evidence>
<proteinExistence type="predicted"/>
<protein>
    <recommendedName>
        <fullName evidence="3">DUF4105 domain-containing protein</fullName>
    </recommendedName>
</protein>
<evidence type="ECO:0000313" key="2">
    <source>
        <dbReference type="Proteomes" id="UP001500454"/>
    </source>
</evidence>
<gene>
    <name evidence="1" type="ORF">GCM10023186_28490</name>
</gene>
<comment type="caution">
    <text evidence="1">The sequence shown here is derived from an EMBL/GenBank/DDBJ whole genome shotgun (WGS) entry which is preliminary data.</text>
</comment>
<keyword evidence="2" id="KW-1185">Reference proteome</keyword>
<accession>A0ABP8J593</accession>
<dbReference type="RefSeq" id="WP_345225300.1">
    <property type="nucleotide sequence ID" value="NZ_BAABHA010000010.1"/>
</dbReference>
<organism evidence="1 2">
    <name type="scientific">Hymenobacter koreensis</name>
    <dbReference type="NCBI Taxonomy" id="1084523"/>
    <lineage>
        <taxon>Bacteria</taxon>
        <taxon>Pseudomonadati</taxon>
        <taxon>Bacteroidota</taxon>
        <taxon>Cytophagia</taxon>
        <taxon>Cytophagales</taxon>
        <taxon>Hymenobacteraceae</taxon>
        <taxon>Hymenobacter</taxon>
    </lineage>
</organism>